<proteinExistence type="predicted"/>
<evidence type="ECO:0000313" key="2">
    <source>
        <dbReference type="EMBL" id="TVU41819.1"/>
    </source>
</evidence>
<accession>A0A5J9W068</accession>
<reference evidence="2 3" key="1">
    <citation type="journal article" date="2019" name="Sci. Rep.">
        <title>A high-quality genome of Eragrostis curvula grass provides insights into Poaceae evolution and supports new strategies to enhance forage quality.</title>
        <authorList>
            <person name="Carballo J."/>
            <person name="Santos B.A.C.M."/>
            <person name="Zappacosta D."/>
            <person name="Garbus I."/>
            <person name="Selva J.P."/>
            <person name="Gallo C.A."/>
            <person name="Diaz A."/>
            <person name="Albertini E."/>
            <person name="Caccamo M."/>
            <person name="Echenique V."/>
        </authorList>
    </citation>
    <scope>NUCLEOTIDE SEQUENCE [LARGE SCALE GENOMIC DNA]</scope>
    <source>
        <strain evidence="3">cv. Victoria</strain>
        <tissue evidence="2">Leaf</tissue>
    </source>
</reference>
<protein>
    <submittedName>
        <fullName evidence="2">Uncharacterized protein</fullName>
    </submittedName>
</protein>
<dbReference type="EMBL" id="RWGY01000007">
    <property type="protein sequence ID" value="TVU41819.1"/>
    <property type="molecule type" value="Genomic_DNA"/>
</dbReference>
<gene>
    <name evidence="2" type="ORF">EJB05_15371</name>
</gene>
<dbReference type="Gramene" id="TVU41819">
    <property type="protein sequence ID" value="TVU41819"/>
    <property type="gene ID" value="EJB05_15371"/>
</dbReference>
<evidence type="ECO:0000256" key="1">
    <source>
        <dbReference type="SAM" id="MobiDB-lite"/>
    </source>
</evidence>
<name>A0A5J9W068_9POAL</name>
<evidence type="ECO:0000313" key="3">
    <source>
        <dbReference type="Proteomes" id="UP000324897"/>
    </source>
</evidence>
<dbReference type="AlphaFoldDB" id="A0A5J9W068"/>
<sequence>MYQAPLASPPTAHLFLLCGRESTSTWPPSRPPLPTSVVTGWRETARLASRPPYKIQAGHSHITPRQKEKHQQQVNDNKHTDPLPVCNGHNHDDIREVSCLRPWRPYVPVDPHRADAPLLSGLIGVSSK</sequence>
<feature type="region of interest" description="Disordered" evidence="1">
    <location>
        <begin position="48"/>
        <end position="89"/>
    </location>
</feature>
<feature type="non-terminal residue" evidence="2">
    <location>
        <position position="1"/>
    </location>
</feature>
<comment type="caution">
    <text evidence="2">The sequence shown here is derived from an EMBL/GenBank/DDBJ whole genome shotgun (WGS) entry which is preliminary data.</text>
</comment>
<feature type="compositionally biased region" description="Basic and acidic residues" evidence="1">
    <location>
        <begin position="65"/>
        <end position="81"/>
    </location>
</feature>
<organism evidence="2 3">
    <name type="scientific">Eragrostis curvula</name>
    <name type="common">weeping love grass</name>
    <dbReference type="NCBI Taxonomy" id="38414"/>
    <lineage>
        <taxon>Eukaryota</taxon>
        <taxon>Viridiplantae</taxon>
        <taxon>Streptophyta</taxon>
        <taxon>Embryophyta</taxon>
        <taxon>Tracheophyta</taxon>
        <taxon>Spermatophyta</taxon>
        <taxon>Magnoliopsida</taxon>
        <taxon>Liliopsida</taxon>
        <taxon>Poales</taxon>
        <taxon>Poaceae</taxon>
        <taxon>PACMAD clade</taxon>
        <taxon>Chloridoideae</taxon>
        <taxon>Eragrostideae</taxon>
        <taxon>Eragrostidinae</taxon>
        <taxon>Eragrostis</taxon>
    </lineage>
</organism>
<dbReference type="Proteomes" id="UP000324897">
    <property type="component" value="Chromosome 4"/>
</dbReference>
<keyword evidence="3" id="KW-1185">Reference proteome</keyword>